<accession>A0A191ZEH0</accession>
<dbReference type="EMBL" id="CP016027">
    <property type="protein sequence ID" value="ANJ66264.1"/>
    <property type="molecule type" value="Genomic_DNA"/>
</dbReference>
<evidence type="ECO:0000256" key="1">
    <source>
        <dbReference type="ARBA" id="ARBA00008027"/>
    </source>
</evidence>
<dbReference type="InterPro" id="IPR007415">
    <property type="entry name" value="Nitrogenase_MoFe_mat_NifZ"/>
</dbReference>
<protein>
    <submittedName>
        <fullName evidence="3">Nitrogen fixation protein NifZ</fullName>
    </submittedName>
</protein>
<comment type="similarity">
    <text evidence="1">Belongs to the NifZ family.</text>
</comment>
<dbReference type="Pfam" id="PF04319">
    <property type="entry name" value="NifZ"/>
    <property type="match status" value="1"/>
</dbReference>
<evidence type="ECO:0000256" key="2">
    <source>
        <dbReference type="ARBA" id="ARBA00023231"/>
    </source>
</evidence>
<keyword evidence="4" id="KW-1185">Reference proteome</keyword>
<gene>
    <name evidence="3" type="ORF">A9404_01730</name>
</gene>
<name>A0A191ZEH0_9GAMM</name>
<dbReference type="Proteomes" id="UP000078596">
    <property type="component" value="Chromosome"/>
</dbReference>
<dbReference type="OrthoDB" id="9801083at2"/>
<dbReference type="GO" id="GO:0009399">
    <property type="term" value="P:nitrogen fixation"/>
    <property type="evidence" value="ECO:0007669"/>
    <property type="project" value="InterPro"/>
</dbReference>
<proteinExistence type="inferred from homology"/>
<sequence length="93" mass="10464">MIEPRQPRFDWGLRVLACDDLFNDGSYPELTQDELIVPKDAFGEIVRVGYLEESHAPLYLVEFDNGRVVGCLEEEITPVLEGMATVVEGLAHE</sequence>
<dbReference type="RefSeq" id="WP_066098097.1">
    <property type="nucleotide sequence ID" value="NZ_CP016027.1"/>
</dbReference>
<reference evidence="3 4" key="1">
    <citation type="submission" date="2016-06" db="EMBL/GenBank/DDBJ databases">
        <title>Insight into the functional genes involving in sulfur oxidation in Pearl River water.</title>
        <authorList>
            <person name="Luo J."/>
            <person name="Tan X."/>
            <person name="Lin W."/>
        </authorList>
    </citation>
    <scope>NUCLEOTIDE SEQUENCE [LARGE SCALE GENOMIC DNA]</scope>
    <source>
        <strain evidence="3 4">LS2</strain>
    </source>
</reference>
<keyword evidence="2" id="KW-0535">Nitrogen fixation</keyword>
<evidence type="ECO:0000313" key="3">
    <source>
        <dbReference type="EMBL" id="ANJ66264.1"/>
    </source>
</evidence>
<dbReference type="AlphaFoldDB" id="A0A191ZEH0"/>
<dbReference type="STRING" id="1860122.A9404_01730"/>
<evidence type="ECO:0000313" key="4">
    <source>
        <dbReference type="Proteomes" id="UP000078596"/>
    </source>
</evidence>
<dbReference type="KEGG" id="haz:A9404_01730"/>
<organism evidence="3 4">
    <name type="scientific">Halothiobacillus diazotrophicus</name>
    <dbReference type="NCBI Taxonomy" id="1860122"/>
    <lineage>
        <taxon>Bacteria</taxon>
        <taxon>Pseudomonadati</taxon>
        <taxon>Pseudomonadota</taxon>
        <taxon>Gammaproteobacteria</taxon>
        <taxon>Chromatiales</taxon>
        <taxon>Halothiobacillaceae</taxon>
        <taxon>Halothiobacillus</taxon>
    </lineage>
</organism>